<gene>
    <name evidence="1" type="ORF">PUN28_015908</name>
</gene>
<keyword evidence="2" id="KW-1185">Reference proteome</keyword>
<organism evidence="1 2">
    <name type="scientific">Cardiocondyla obscurior</name>
    <dbReference type="NCBI Taxonomy" id="286306"/>
    <lineage>
        <taxon>Eukaryota</taxon>
        <taxon>Metazoa</taxon>
        <taxon>Ecdysozoa</taxon>
        <taxon>Arthropoda</taxon>
        <taxon>Hexapoda</taxon>
        <taxon>Insecta</taxon>
        <taxon>Pterygota</taxon>
        <taxon>Neoptera</taxon>
        <taxon>Endopterygota</taxon>
        <taxon>Hymenoptera</taxon>
        <taxon>Apocrita</taxon>
        <taxon>Aculeata</taxon>
        <taxon>Formicoidea</taxon>
        <taxon>Formicidae</taxon>
        <taxon>Myrmicinae</taxon>
        <taxon>Cardiocondyla</taxon>
    </lineage>
</organism>
<comment type="caution">
    <text evidence="1">The sequence shown here is derived from an EMBL/GenBank/DDBJ whole genome shotgun (WGS) entry which is preliminary data.</text>
</comment>
<dbReference type="Proteomes" id="UP001430953">
    <property type="component" value="Unassembled WGS sequence"/>
</dbReference>
<dbReference type="AlphaFoldDB" id="A0AAW2EUC0"/>
<evidence type="ECO:0000313" key="2">
    <source>
        <dbReference type="Proteomes" id="UP001430953"/>
    </source>
</evidence>
<evidence type="ECO:0000313" key="1">
    <source>
        <dbReference type="EMBL" id="KAL0105811.1"/>
    </source>
</evidence>
<sequence length="54" mass="6370">MYFVKKFENKNLSVDQCYICCSHKPFNIHFVRFEHCNYTGINGVHRLSTSNNNA</sequence>
<reference evidence="1 2" key="1">
    <citation type="submission" date="2023-03" db="EMBL/GenBank/DDBJ databases">
        <title>High recombination rates correlate with genetic variation in Cardiocondyla obscurior ants.</title>
        <authorList>
            <person name="Errbii M."/>
        </authorList>
    </citation>
    <scope>NUCLEOTIDE SEQUENCE [LARGE SCALE GENOMIC DNA]</scope>
    <source>
        <strain evidence="1">Alpha-2009</strain>
        <tissue evidence="1">Whole body</tissue>
    </source>
</reference>
<dbReference type="EMBL" id="JADYXP020000018">
    <property type="protein sequence ID" value="KAL0105811.1"/>
    <property type="molecule type" value="Genomic_DNA"/>
</dbReference>
<protein>
    <submittedName>
        <fullName evidence="1">Uncharacterized protein</fullName>
    </submittedName>
</protein>
<proteinExistence type="predicted"/>
<accession>A0AAW2EUC0</accession>
<name>A0AAW2EUC0_9HYME</name>